<evidence type="ECO:0000313" key="1">
    <source>
        <dbReference type="EMBL" id="OKV15391.1"/>
    </source>
</evidence>
<dbReference type="EMBL" id="LRKC01000093">
    <property type="protein sequence ID" value="OKV15391.1"/>
    <property type="molecule type" value="Genomic_DNA"/>
</dbReference>
<sequence>MNKVTLHRYENNLVRQFPLKNLFGLEHSVIQQSCNIFWHTSCYRMSSERRNFKESVYIRLSDDGGAQSRIMSGDVLSIDAICTNGNIPSSMNNGDPAGDFDSDIDIAHLRITALNRPSRMLPAMTLKGMNWRIISQLSLNFVLLGGTDGAMKLREMLSIYNYNNNHSVSIFIEWIKELQITPVSSRLPGIYPPVTARGIDITVMLSKDAGMHPECFMFCSFLDHFLGLHAPVNSFTRMITIIEHEEHTRRVWPMRAGKLTWL</sequence>
<dbReference type="InterPro" id="IPR010272">
    <property type="entry name" value="T6SS_TssF"/>
</dbReference>
<dbReference type="Pfam" id="PF05947">
    <property type="entry name" value="T6SS_TssF"/>
    <property type="match status" value="1"/>
</dbReference>
<comment type="caution">
    <text evidence="1">The sequence shown here is derived from an EMBL/GenBank/DDBJ whole genome shotgun (WGS) entry which is preliminary data.</text>
</comment>
<name>A0A854BRC1_ECOLX</name>
<accession>A0A854BRC1</accession>
<organism evidence="1 2">
    <name type="scientific">Escherichia coli</name>
    <dbReference type="NCBI Taxonomy" id="562"/>
    <lineage>
        <taxon>Bacteria</taxon>
        <taxon>Pseudomonadati</taxon>
        <taxon>Pseudomonadota</taxon>
        <taxon>Gammaproteobacteria</taxon>
        <taxon>Enterobacterales</taxon>
        <taxon>Enterobacteriaceae</taxon>
        <taxon>Escherichia</taxon>
    </lineage>
</organism>
<dbReference type="PANTHER" id="PTHR35370">
    <property type="entry name" value="CYTOPLASMIC PROTEIN-RELATED-RELATED"/>
    <property type="match status" value="1"/>
</dbReference>
<protein>
    <submittedName>
        <fullName evidence="1">Type VI secretion protein</fullName>
    </submittedName>
</protein>
<dbReference type="PANTHER" id="PTHR35370:SF1">
    <property type="entry name" value="TYPE VI SECRETION SYSTEM COMPONENT TSSF1"/>
    <property type="match status" value="1"/>
</dbReference>
<evidence type="ECO:0000313" key="2">
    <source>
        <dbReference type="Proteomes" id="UP000185794"/>
    </source>
</evidence>
<gene>
    <name evidence="1" type="ORF">AWP47_04230</name>
</gene>
<dbReference type="Proteomes" id="UP000185794">
    <property type="component" value="Unassembled WGS sequence"/>
</dbReference>
<proteinExistence type="predicted"/>
<dbReference type="AlphaFoldDB" id="A0A854BRC1"/>
<reference evidence="1 2" key="1">
    <citation type="journal article" date="2017" name="Front. Cell. Infect. Microbiol.">
        <title>Chaperone-usher pili loci of human colonization factor-negative enterotoxigenic Escherichia coli.</title>
        <authorList>
            <person name="Del Canto F."/>
            <person name="Vidal R."/>
            <person name="Stine O.C."/>
            <person name="Pop M."/>
        </authorList>
    </citation>
    <scope>NUCLEOTIDE SEQUENCE [LARGE SCALE GENOMIC DNA]</scope>
    <source>
        <strain evidence="1 2">700324</strain>
    </source>
</reference>